<protein>
    <submittedName>
        <fullName evidence="6">ATP-type transporter, ATP binding protein (ATPase)</fullName>
    </submittedName>
</protein>
<dbReference type="Gene3D" id="3.40.50.300">
    <property type="entry name" value="P-loop containing nucleotide triphosphate hydrolases"/>
    <property type="match status" value="2"/>
</dbReference>
<dbReference type="eggNOG" id="COG0488">
    <property type="taxonomic scope" value="Bacteria"/>
</dbReference>
<sequence length="614" mass="69459">MINIESISKGFGGQELFSDTGLQINPGEKIGLVGRNGHGKTTLLRMITGREEPETGAIRIPGDYRLGYLTQHIDFSQPTVLAECMQGLNENERDHSWKAEKILAGLGFSPEDMQQHPGDFSGGFQVRLTLAKVLVSEPDLLILDEPTNYLDITSIRWIAGFLRSWPREILLVTHDRSFMDSVVTHIAGIHRRVIRKIAGTTDKYYEQIVQDEEIYEKTRLNDEKRRREMELFITRFRAKARLAGMVQSRIKALSKMEKRESLSRMESLAFSFRNLAFAGKQVIQVDDLCFAHDPDLPLIRDFNFTLAPGDRVAIIGKNGKGKTTLLKLLAQKLTPDSGRVTYNPGVEMGYFEQTNVQSLNPTSTVEEEILLSHPDLDRQQARNICGAIMFEGDNALKRISVLSGGEKSRVMLGKLLAKPLNLVLLDEPTNHLDMESCDSLVVALDNFEGAVVLVTHNEMFLHALANRLIVFKNDTITLFEGNYGEFLDKEGWDEEAVAAQDLPEKTLNEIKISKKELRKVRSDIIAERSRQVGPLKKKVQKIEDEIEEHETILEGLNAEIQSAVDLKDGKNIARISCAIGEHQTRIDELFDTLEKYSDELDEQLRRFDEQLNEL</sequence>
<dbReference type="KEGG" id="dat:HRM2_23060"/>
<feature type="coiled-coil region" evidence="4">
    <location>
        <begin position="539"/>
        <end position="613"/>
    </location>
</feature>
<gene>
    <name evidence="6" type="ordered locus">HRM2_23060</name>
</gene>
<dbReference type="CDD" id="cd03221">
    <property type="entry name" value="ABCF_EF-3"/>
    <property type="match status" value="2"/>
</dbReference>
<dbReference type="PANTHER" id="PTHR19211:SF14">
    <property type="entry name" value="ATP-BINDING CASSETTE SUB-FAMILY F MEMBER 1"/>
    <property type="match status" value="1"/>
</dbReference>
<dbReference type="SMART" id="SM00382">
    <property type="entry name" value="AAA"/>
    <property type="match status" value="2"/>
</dbReference>
<dbReference type="InterPro" id="IPR050611">
    <property type="entry name" value="ABCF"/>
</dbReference>
<dbReference type="InterPro" id="IPR027417">
    <property type="entry name" value="P-loop_NTPase"/>
</dbReference>
<keyword evidence="2" id="KW-0547">Nucleotide-binding</keyword>
<dbReference type="RefSeq" id="WP_015904169.1">
    <property type="nucleotide sequence ID" value="NC_012108.1"/>
</dbReference>
<evidence type="ECO:0000313" key="7">
    <source>
        <dbReference type="Proteomes" id="UP000000442"/>
    </source>
</evidence>
<keyword evidence="1" id="KW-0677">Repeat</keyword>
<feature type="domain" description="ABC transporter" evidence="5">
    <location>
        <begin position="2"/>
        <end position="216"/>
    </location>
</feature>
<keyword evidence="4" id="KW-0175">Coiled coil</keyword>
<name>C0QEQ9_DESAH</name>
<evidence type="ECO:0000256" key="1">
    <source>
        <dbReference type="ARBA" id="ARBA00022737"/>
    </source>
</evidence>
<evidence type="ECO:0000256" key="3">
    <source>
        <dbReference type="ARBA" id="ARBA00022840"/>
    </source>
</evidence>
<dbReference type="InterPro" id="IPR003593">
    <property type="entry name" value="AAA+_ATPase"/>
</dbReference>
<dbReference type="InterPro" id="IPR017871">
    <property type="entry name" value="ABC_transporter-like_CS"/>
</dbReference>
<dbReference type="GO" id="GO:0016887">
    <property type="term" value="F:ATP hydrolysis activity"/>
    <property type="evidence" value="ECO:0007669"/>
    <property type="project" value="InterPro"/>
</dbReference>
<organism evidence="6 7">
    <name type="scientific">Desulforapulum autotrophicum (strain ATCC 43914 / DSM 3382 / VKM B-1955 / HRM2)</name>
    <name type="common">Desulfobacterium autotrophicum</name>
    <dbReference type="NCBI Taxonomy" id="177437"/>
    <lineage>
        <taxon>Bacteria</taxon>
        <taxon>Pseudomonadati</taxon>
        <taxon>Thermodesulfobacteriota</taxon>
        <taxon>Desulfobacteria</taxon>
        <taxon>Desulfobacterales</taxon>
        <taxon>Desulfobacteraceae</taxon>
        <taxon>Desulforapulum</taxon>
    </lineage>
</organism>
<dbReference type="SUPFAM" id="SSF52540">
    <property type="entry name" value="P-loop containing nucleoside triphosphate hydrolases"/>
    <property type="match status" value="2"/>
</dbReference>
<dbReference type="InterPro" id="IPR003439">
    <property type="entry name" value="ABC_transporter-like_ATP-bd"/>
</dbReference>
<reference evidence="6 7" key="1">
    <citation type="journal article" date="2009" name="Environ. Microbiol.">
        <title>Genome sequence of Desulfobacterium autotrophicum HRM2, a marine sulfate reducer oxidizing organic carbon completely to carbon dioxide.</title>
        <authorList>
            <person name="Strittmatter A.W."/>
            <person name="Liesegang H."/>
            <person name="Rabus R."/>
            <person name="Decker I."/>
            <person name="Amann J."/>
            <person name="Andres S."/>
            <person name="Henne A."/>
            <person name="Fricke W.F."/>
            <person name="Martinez-Arias R."/>
            <person name="Bartels D."/>
            <person name="Goesmann A."/>
            <person name="Krause L."/>
            <person name="Puehler A."/>
            <person name="Klenk H.P."/>
            <person name="Richter M."/>
            <person name="Schuler M."/>
            <person name="Gloeckner F.O."/>
            <person name="Meyerdierks A."/>
            <person name="Gottschalk G."/>
            <person name="Amann R."/>
        </authorList>
    </citation>
    <scope>NUCLEOTIDE SEQUENCE [LARGE SCALE GENOMIC DNA]</scope>
    <source>
        <strain evidence="7">ATCC 43914 / DSM 3382 / HRM2</strain>
    </source>
</reference>
<dbReference type="PROSITE" id="PS50893">
    <property type="entry name" value="ABC_TRANSPORTER_2"/>
    <property type="match status" value="2"/>
</dbReference>
<dbReference type="HOGENOM" id="CLU_000604_36_0_7"/>
<evidence type="ECO:0000256" key="4">
    <source>
        <dbReference type="SAM" id="Coils"/>
    </source>
</evidence>
<dbReference type="OrthoDB" id="9808609at2"/>
<keyword evidence="7" id="KW-1185">Reference proteome</keyword>
<dbReference type="Pfam" id="PF00005">
    <property type="entry name" value="ABC_tran"/>
    <property type="match status" value="2"/>
</dbReference>
<evidence type="ECO:0000256" key="2">
    <source>
        <dbReference type="ARBA" id="ARBA00022741"/>
    </source>
</evidence>
<dbReference type="PROSITE" id="PS00211">
    <property type="entry name" value="ABC_TRANSPORTER_1"/>
    <property type="match status" value="1"/>
</dbReference>
<dbReference type="InterPro" id="IPR032781">
    <property type="entry name" value="ABC_tran_Xtn"/>
</dbReference>
<evidence type="ECO:0000259" key="5">
    <source>
        <dbReference type="PROSITE" id="PS50893"/>
    </source>
</evidence>
<proteinExistence type="predicted"/>
<keyword evidence="3" id="KW-0067">ATP-binding</keyword>
<dbReference type="Pfam" id="PF12848">
    <property type="entry name" value="ABC_tran_Xtn"/>
    <property type="match status" value="1"/>
</dbReference>
<dbReference type="PANTHER" id="PTHR19211">
    <property type="entry name" value="ATP-BINDING TRANSPORT PROTEIN-RELATED"/>
    <property type="match status" value="1"/>
</dbReference>
<evidence type="ECO:0000313" key="6">
    <source>
        <dbReference type="EMBL" id="ACN15401.1"/>
    </source>
</evidence>
<feature type="domain" description="ABC transporter" evidence="5">
    <location>
        <begin position="283"/>
        <end position="499"/>
    </location>
</feature>
<dbReference type="Proteomes" id="UP000000442">
    <property type="component" value="Chromosome"/>
</dbReference>
<dbReference type="STRING" id="177437.HRM2_23060"/>
<dbReference type="AlphaFoldDB" id="C0QEQ9"/>
<dbReference type="GO" id="GO:0005524">
    <property type="term" value="F:ATP binding"/>
    <property type="evidence" value="ECO:0007669"/>
    <property type="project" value="UniProtKB-KW"/>
</dbReference>
<dbReference type="EMBL" id="CP001087">
    <property type="protein sequence ID" value="ACN15401.1"/>
    <property type="molecule type" value="Genomic_DNA"/>
</dbReference>
<accession>C0QEQ9</accession>